<gene>
    <name evidence="1" type="ORF">GCM10011585_09670</name>
</gene>
<dbReference type="InterPro" id="IPR043750">
    <property type="entry name" value="DUF5695"/>
</dbReference>
<reference evidence="1" key="2">
    <citation type="submission" date="2020-09" db="EMBL/GenBank/DDBJ databases">
        <authorList>
            <person name="Sun Q."/>
            <person name="Zhou Y."/>
        </authorList>
    </citation>
    <scope>NUCLEOTIDE SEQUENCE</scope>
    <source>
        <strain evidence="1">CGMCC 1.12997</strain>
    </source>
</reference>
<dbReference type="EMBL" id="BMGT01000001">
    <property type="protein sequence ID" value="GGG69645.1"/>
    <property type="molecule type" value="Genomic_DNA"/>
</dbReference>
<proteinExistence type="predicted"/>
<dbReference type="RefSeq" id="WP_188552972.1">
    <property type="nucleotide sequence ID" value="NZ_BMGT01000001.1"/>
</dbReference>
<dbReference type="AlphaFoldDB" id="A0A917H7J0"/>
<organism evidence="1 2">
    <name type="scientific">Edaphobacter dinghuensis</name>
    <dbReference type="NCBI Taxonomy" id="1560005"/>
    <lineage>
        <taxon>Bacteria</taxon>
        <taxon>Pseudomonadati</taxon>
        <taxon>Acidobacteriota</taxon>
        <taxon>Terriglobia</taxon>
        <taxon>Terriglobales</taxon>
        <taxon>Acidobacteriaceae</taxon>
        <taxon>Edaphobacter</taxon>
    </lineage>
</organism>
<keyword evidence="2" id="KW-1185">Reference proteome</keyword>
<dbReference type="Proteomes" id="UP000647241">
    <property type="component" value="Unassembled WGS sequence"/>
</dbReference>
<sequence length="926" mass="103870">MPSTSLCYRTFLQLAQLSAFTVAFSVVGIAQGPPKPLPPGPMLDEGTVKLIGPSLDLTLLRSSGTVAALNPASDPTLDYTPGDILKERSADTFYHLGDLDLRLRIGDASDWKDYSTAFRRQPVRMISMDATHFSADLAPTLPADIPLDVTRTWTMENGELSLRYTLTNRSNATVHLGGLGIPMVFNNIMNGRDLEQAYSKCSFYDPYIGEDAGYVQVARLTGLGPVLLAVPDGHTPFEVWKPILDHRSRDGKGLLLNDPTPRGATFEGSYDWMVHSAGFTETDWKGVQEWNPGTEAAIAPGETISYGLRFFVAPSLRQIEPTLAAHHRPVAVGIPGYILPQDIQARLFLRYQSQVHSIVSEPADAITIHDDGYAQDKDWHAYTLRGKQWGRARLVITYDDGTTQSIGYRTIKPEAETVADMGRFLFHQQWYTDTADPFHRAPSVISYDDEAGKQILQESRVWIAGLSDEAGAGSWIAASMKEFGMPDREEVAKLESFVNQTVWGHLQENAGEHKYGVHKSLFYYQPDAMPSDYYDSKIDWKSWTSWNLKDAADVGRSYNYPHVVAAYWSLYHIARNSTGLTTKPWQWYLDQAFETTMAMHTQAPYYTQFGQMEGTIFLRVLDDLKAEGWTTKASQLEAMMRERADHWRTEPYPFGSEMPWDSTGQEEVYDWTRYFGFDDKATVTLNAILAYTPVLPSWGYNGSARRYWDFLYGGKYPRIERQLHHYGSGLNAIPLLAEYRLHPTDLYLLRAGYGGVMGPLANIDQKGFASAAFHSFPDRMAYDPYSGDYGPNFFGHALNTAMYLTHDNKFGWICFGGNVEEHNGIIQATTLDSFRNRIFVAPIGLWLTLDAGKFKSIEYNPAGRSLRIHLAPASETVAIARLHVHKTNGAEGLGHTIKIEGNPKTERGAYIFPLGNKDRVVHIPIN</sequence>
<name>A0A917H7J0_9BACT</name>
<comment type="caution">
    <text evidence="1">The sequence shown here is derived from an EMBL/GenBank/DDBJ whole genome shotgun (WGS) entry which is preliminary data.</text>
</comment>
<evidence type="ECO:0000313" key="1">
    <source>
        <dbReference type="EMBL" id="GGG69645.1"/>
    </source>
</evidence>
<evidence type="ECO:0000313" key="2">
    <source>
        <dbReference type="Proteomes" id="UP000647241"/>
    </source>
</evidence>
<accession>A0A917H7J0</accession>
<protein>
    <submittedName>
        <fullName evidence="1">Uncharacterized protein</fullName>
    </submittedName>
</protein>
<reference evidence="1" key="1">
    <citation type="journal article" date="2014" name="Int. J. Syst. Evol. Microbiol.">
        <title>Complete genome sequence of Corynebacterium casei LMG S-19264T (=DSM 44701T), isolated from a smear-ripened cheese.</title>
        <authorList>
            <consortium name="US DOE Joint Genome Institute (JGI-PGF)"/>
            <person name="Walter F."/>
            <person name="Albersmeier A."/>
            <person name="Kalinowski J."/>
            <person name="Ruckert C."/>
        </authorList>
    </citation>
    <scope>NUCLEOTIDE SEQUENCE</scope>
    <source>
        <strain evidence="1">CGMCC 1.12997</strain>
    </source>
</reference>
<dbReference type="Pfam" id="PF18951">
    <property type="entry name" value="DUF5695"/>
    <property type="match status" value="1"/>
</dbReference>